<protein>
    <submittedName>
        <fullName evidence="2">Uncharacterized protein</fullName>
    </submittedName>
</protein>
<reference evidence="2" key="1">
    <citation type="journal article" date="2020" name="bioRxiv">
        <title>Comparative genomics of Chlamydomonas.</title>
        <authorList>
            <person name="Craig R.J."/>
            <person name="Hasan A.R."/>
            <person name="Ness R.W."/>
            <person name="Keightley P.D."/>
        </authorList>
    </citation>
    <scope>NUCLEOTIDE SEQUENCE</scope>
    <source>
        <strain evidence="2">CCAP 11/70</strain>
    </source>
</reference>
<feature type="region of interest" description="Disordered" evidence="1">
    <location>
        <begin position="1"/>
        <end position="62"/>
    </location>
</feature>
<name>A0A836BQ67_9CHLO</name>
<dbReference type="AlphaFoldDB" id="A0A836BQ67"/>
<feature type="compositionally biased region" description="Low complexity" evidence="1">
    <location>
        <begin position="47"/>
        <end position="62"/>
    </location>
</feature>
<proteinExistence type="predicted"/>
<feature type="compositionally biased region" description="Low complexity" evidence="1">
    <location>
        <begin position="84"/>
        <end position="97"/>
    </location>
</feature>
<comment type="caution">
    <text evidence="2">The sequence shown here is derived from an EMBL/GenBank/DDBJ whole genome shotgun (WGS) entry which is preliminary data.</text>
</comment>
<feature type="compositionally biased region" description="Low complexity" evidence="1">
    <location>
        <begin position="215"/>
        <end position="238"/>
    </location>
</feature>
<sequence>MTGATPFPASPAAPVSPPLLPLGIRAPSSQQRGLQGLQMPRCSGSQPPAIAAPAASGAPPNALDCYQRQRQRLASALVTGAEGVAAAASGTGAQAAEPSPKRQRRQAPSHLTVQVSASALSAAGSARTLPLDVSALQQQRAVDNPAAAVQAPAPAYQLPLQWGPSYRPPPYSCPQVSGLQGPLAQPSGWSFPAAPTVSSTSSILQTPSPSAAVDGSSPVPTPAASASPGASPSLAPTAGPAAAEELWWTQPEFLAYLSFLGERPQEQPQPHGGAEWLDQHLTAEWQEAGADPSGSLASAVTWAPHAGRGWIAAEAAPR</sequence>
<evidence type="ECO:0000313" key="3">
    <source>
        <dbReference type="Proteomes" id="UP000612055"/>
    </source>
</evidence>
<evidence type="ECO:0000256" key="1">
    <source>
        <dbReference type="SAM" id="MobiDB-lite"/>
    </source>
</evidence>
<keyword evidence="3" id="KW-1185">Reference proteome</keyword>
<organism evidence="2 3">
    <name type="scientific">Edaphochlamys debaryana</name>
    <dbReference type="NCBI Taxonomy" id="47281"/>
    <lineage>
        <taxon>Eukaryota</taxon>
        <taxon>Viridiplantae</taxon>
        <taxon>Chlorophyta</taxon>
        <taxon>core chlorophytes</taxon>
        <taxon>Chlorophyceae</taxon>
        <taxon>CS clade</taxon>
        <taxon>Chlamydomonadales</taxon>
        <taxon>Chlamydomonadales incertae sedis</taxon>
        <taxon>Edaphochlamys</taxon>
    </lineage>
</organism>
<feature type="region of interest" description="Disordered" evidence="1">
    <location>
        <begin position="195"/>
        <end position="238"/>
    </location>
</feature>
<dbReference type="Proteomes" id="UP000612055">
    <property type="component" value="Unassembled WGS sequence"/>
</dbReference>
<feature type="compositionally biased region" description="Pro residues" evidence="1">
    <location>
        <begin position="8"/>
        <end position="20"/>
    </location>
</feature>
<gene>
    <name evidence="2" type="ORF">HYH03_016521</name>
</gene>
<feature type="region of interest" description="Disordered" evidence="1">
    <location>
        <begin position="84"/>
        <end position="112"/>
    </location>
</feature>
<evidence type="ECO:0000313" key="2">
    <source>
        <dbReference type="EMBL" id="KAG2484692.1"/>
    </source>
</evidence>
<dbReference type="EMBL" id="JAEHOE010000144">
    <property type="protein sequence ID" value="KAG2484692.1"/>
    <property type="molecule type" value="Genomic_DNA"/>
</dbReference>
<accession>A0A836BQ67</accession>
<feature type="compositionally biased region" description="Polar residues" evidence="1">
    <location>
        <begin position="196"/>
        <end position="209"/>
    </location>
</feature>